<dbReference type="InterPro" id="IPR011711">
    <property type="entry name" value="GntR_C"/>
</dbReference>
<dbReference type="Pfam" id="PF00392">
    <property type="entry name" value="GntR"/>
    <property type="match status" value="1"/>
</dbReference>
<keyword evidence="6" id="KW-1185">Reference proteome</keyword>
<gene>
    <name evidence="5" type="ORF">H7K45_21850</name>
</gene>
<dbReference type="PRINTS" id="PR00035">
    <property type="entry name" value="HTHGNTR"/>
</dbReference>
<evidence type="ECO:0000256" key="1">
    <source>
        <dbReference type="ARBA" id="ARBA00023015"/>
    </source>
</evidence>
<dbReference type="SUPFAM" id="SSF46785">
    <property type="entry name" value="Winged helix' DNA-binding domain"/>
    <property type="match status" value="1"/>
</dbReference>
<dbReference type="PROSITE" id="PS50949">
    <property type="entry name" value="HTH_GNTR"/>
    <property type="match status" value="1"/>
</dbReference>
<dbReference type="SMART" id="SM00895">
    <property type="entry name" value="FCD"/>
    <property type="match status" value="1"/>
</dbReference>
<dbReference type="EMBL" id="JACKVK010000011">
    <property type="protein sequence ID" value="MCV7423202.1"/>
    <property type="molecule type" value="Genomic_DNA"/>
</dbReference>
<reference evidence="5" key="2">
    <citation type="journal article" date="2022" name="BMC Genomics">
        <title>Comparative genome analysis of mycobacteria focusing on tRNA and non-coding RNA.</title>
        <authorList>
            <person name="Behra P.R.K."/>
            <person name="Pettersson B.M.F."/>
            <person name="Ramesh M."/>
            <person name="Das S."/>
            <person name="Dasgupta S."/>
            <person name="Kirsebom L.A."/>
        </authorList>
    </citation>
    <scope>NUCLEOTIDE SEQUENCE</scope>
    <source>
        <strain evidence="5">DSM 44838</strain>
    </source>
</reference>
<dbReference type="PANTHER" id="PTHR43537:SF5">
    <property type="entry name" value="UXU OPERON TRANSCRIPTIONAL REGULATOR"/>
    <property type="match status" value="1"/>
</dbReference>
<accession>A0A9X3C468</accession>
<dbReference type="GO" id="GO:0003700">
    <property type="term" value="F:DNA-binding transcription factor activity"/>
    <property type="evidence" value="ECO:0007669"/>
    <property type="project" value="InterPro"/>
</dbReference>
<evidence type="ECO:0000259" key="4">
    <source>
        <dbReference type="PROSITE" id="PS50949"/>
    </source>
</evidence>
<dbReference type="Gene3D" id="1.10.10.10">
    <property type="entry name" value="Winged helix-like DNA-binding domain superfamily/Winged helix DNA-binding domain"/>
    <property type="match status" value="1"/>
</dbReference>
<protein>
    <submittedName>
        <fullName evidence="5">FadR family transcriptional regulator</fullName>
    </submittedName>
</protein>
<dbReference type="Pfam" id="PF07729">
    <property type="entry name" value="FCD"/>
    <property type="match status" value="1"/>
</dbReference>
<dbReference type="CDD" id="cd07377">
    <property type="entry name" value="WHTH_GntR"/>
    <property type="match status" value="1"/>
</dbReference>
<feature type="domain" description="HTH gntR-type" evidence="4">
    <location>
        <begin position="14"/>
        <end position="86"/>
    </location>
</feature>
<evidence type="ECO:0000313" key="6">
    <source>
        <dbReference type="Proteomes" id="UP001141629"/>
    </source>
</evidence>
<evidence type="ECO:0000256" key="2">
    <source>
        <dbReference type="ARBA" id="ARBA00023125"/>
    </source>
</evidence>
<dbReference type="PANTHER" id="PTHR43537">
    <property type="entry name" value="TRANSCRIPTIONAL REGULATOR, GNTR FAMILY"/>
    <property type="match status" value="1"/>
</dbReference>
<keyword evidence="3" id="KW-0804">Transcription</keyword>
<dbReference type="SMART" id="SM00345">
    <property type="entry name" value="HTH_GNTR"/>
    <property type="match status" value="1"/>
</dbReference>
<dbReference type="Proteomes" id="UP001141629">
    <property type="component" value="Unassembled WGS sequence"/>
</dbReference>
<evidence type="ECO:0000313" key="5">
    <source>
        <dbReference type="EMBL" id="MCV7423202.1"/>
    </source>
</evidence>
<dbReference type="InterPro" id="IPR036390">
    <property type="entry name" value="WH_DNA-bd_sf"/>
</dbReference>
<dbReference type="SUPFAM" id="SSF48008">
    <property type="entry name" value="GntR ligand-binding domain-like"/>
    <property type="match status" value="1"/>
</dbReference>
<evidence type="ECO:0000256" key="3">
    <source>
        <dbReference type="ARBA" id="ARBA00023163"/>
    </source>
</evidence>
<reference evidence="5" key="1">
    <citation type="submission" date="2020-07" db="EMBL/GenBank/DDBJ databases">
        <authorList>
            <person name="Pettersson B.M.F."/>
            <person name="Behra P.R.K."/>
            <person name="Ramesh M."/>
            <person name="Das S."/>
            <person name="Dasgupta S."/>
            <person name="Kirsebom L.A."/>
        </authorList>
    </citation>
    <scope>NUCLEOTIDE SEQUENCE</scope>
    <source>
        <strain evidence="5">DSM 44838</strain>
    </source>
</reference>
<keyword evidence="2" id="KW-0238">DNA-binding</keyword>
<dbReference type="InterPro" id="IPR036388">
    <property type="entry name" value="WH-like_DNA-bd_sf"/>
</dbReference>
<dbReference type="Gene3D" id="1.20.120.530">
    <property type="entry name" value="GntR ligand-binding domain-like"/>
    <property type="match status" value="1"/>
</dbReference>
<dbReference type="InterPro" id="IPR000524">
    <property type="entry name" value="Tscrpt_reg_HTH_GntR"/>
</dbReference>
<keyword evidence="1" id="KW-0805">Transcription regulation</keyword>
<dbReference type="AlphaFoldDB" id="A0A9X3C468"/>
<sequence>MVDSRPVTPPGVGRTSRGRVAETVAADLRQRILSGTATTHLPTQDHLVREFGVSYPSVREALRILETEGLITTRRGSVGGAKVHRPDQASAAYHLGLVFQGAGVTLGDLAQGLLRLEPQCAGDVARRPDRMTAVVPVLIANVEASAEAVSDGVEFTRIAREFHDLVVAFTPNETMRYVVRSLVALWSAQEQQWAEVISSRGGYPSPAAARGAVRTHRRLVDEISAGRADEVERLGRRHLAATQALVLEHFTDDVVEAAPARAARVTQVGSAPHPGLA</sequence>
<dbReference type="GO" id="GO:0003677">
    <property type="term" value="F:DNA binding"/>
    <property type="evidence" value="ECO:0007669"/>
    <property type="project" value="UniProtKB-KW"/>
</dbReference>
<proteinExistence type="predicted"/>
<dbReference type="InterPro" id="IPR008920">
    <property type="entry name" value="TF_FadR/GntR_C"/>
</dbReference>
<comment type="caution">
    <text evidence="5">The sequence shown here is derived from an EMBL/GenBank/DDBJ whole genome shotgun (WGS) entry which is preliminary data.</text>
</comment>
<name>A0A9X3C468_9MYCO</name>
<organism evidence="5 6">
    <name type="scientific">Mycobacterium yunnanensis</name>
    <dbReference type="NCBI Taxonomy" id="368477"/>
    <lineage>
        <taxon>Bacteria</taxon>
        <taxon>Bacillati</taxon>
        <taxon>Actinomycetota</taxon>
        <taxon>Actinomycetes</taxon>
        <taxon>Mycobacteriales</taxon>
        <taxon>Mycobacteriaceae</taxon>
        <taxon>Mycobacterium</taxon>
    </lineage>
</organism>